<keyword evidence="3 10" id="KW-0716">Sensory transduction</keyword>
<evidence type="ECO:0000256" key="7">
    <source>
        <dbReference type="ARBA" id="ARBA00023136"/>
    </source>
</evidence>
<sequence length="424" mass="48777">MRNAYFSQLSELLFNTLVFDMDITRHSGYKDFVWAIELNRIGLEVIGLWPGTDEAPKNSFLSDLRVSIIFVIVTFLSVIPLICSLVRIWGDMILMIDNLQVVLPLVVVSLKLIIMRWKRRAVSLMVKMMAEDWVELRINTERHVMIARARVARLIVISLYSLMTFAFIVLIVLPTFGLHFRYLSNLTDHDRLLPFEAYYFYDTNKSPQFELTLGVQAATMFLGAITYSSVDGFLALTIFHISGQMENFKHRLVDLTSRKNFDRALRDNIQTHVRLIRFAANIEDTFTLMMLGLVFYFGIVFCLFGFLLVTVFTGDKISNMSPTRICFLMIGIVTLLAHTFLYCVAGEILTEQCKAIYNVICDLEWYKLRPKQGKNLILMMLRANEPFHITAGKIFPLTMTTFCSLLKTSAGYISFLLANRETET</sequence>
<keyword evidence="9 10" id="KW-0807">Transducer</keyword>
<keyword evidence="2" id="KW-1003">Cell membrane</keyword>
<dbReference type="AlphaFoldDB" id="A0A6G1LPY3"/>
<feature type="transmembrane region" description="Helical" evidence="10">
    <location>
        <begin position="151"/>
        <end position="173"/>
    </location>
</feature>
<dbReference type="GO" id="GO:0007165">
    <property type="term" value="P:signal transduction"/>
    <property type="evidence" value="ECO:0007669"/>
    <property type="project" value="UniProtKB-KW"/>
</dbReference>
<feature type="transmembrane region" description="Helical" evidence="10">
    <location>
        <begin position="325"/>
        <end position="349"/>
    </location>
</feature>
<keyword evidence="12" id="KW-1185">Reference proteome</keyword>
<keyword evidence="4 10" id="KW-0812">Transmembrane</keyword>
<feature type="transmembrane region" description="Helical" evidence="10">
    <location>
        <begin position="293"/>
        <end position="313"/>
    </location>
</feature>
<dbReference type="PANTHER" id="PTHR21137:SF35">
    <property type="entry name" value="ODORANT RECEPTOR 19A-RELATED"/>
    <property type="match status" value="1"/>
</dbReference>
<evidence type="ECO:0000313" key="12">
    <source>
        <dbReference type="Proteomes" id="UP000479987"/>
    </source>
</evidence>
<organism evidence="11 12">
    <name type="scientific">Nylanderia fulva</name>
    <dbReference type="NCBI Taxonomy" id="613905"/>
    <lineage>
        <taxon>Eukaryota</taxon>
        <taxon>Metazoa</taxon>
        <taxon>Ecdysozoa</taxon>
        <taxon>Arthropoda</taxon>
        <taxon>Hexapoda</taxon>
        <taxon>Insecta</taxon>
        <taxon>Pterygota</taxon>
        <taxon>Neoptera</taxon>
        <taxon>Endopterygota</taxon>
        <taxon>Hymenoptera</taxon>
        <taxon>Apocrita</taxon>
        <taxon>Aculeata</taxon>
        <taxon>Formicoidea</taxon>
        <taxon>Formicidae</taxon>
        <taxon>Formicinae</taxon>
        <taxon>Nylanderia</taxon>
    </lineage>
</organism>
<proteinExistence type="inferred from homology"/>
<dbReference type="PANTHER" id="PTHR21137">
    <property type="entry name" value="ODORANT RECEPTOR"/>
    <property type="match status" value="1"/>
</dbReference>
<dbReference type="Proteomes" id="UP000479987">
    <property type="component" value="Unassembled WGS sequence"/>
</dbReference>
<evidence type="ECO:0000313" key="11">
    <source>
        <dbReference type="EMBL" id="KAF3054335.1"/>
    </source>
</evidence>
<reference evidence="11 12" key="1">
    <citation type="submission" date="2019-08" db="EMBL/GenBank/DDBJ databases">
        <title>High quality draft denovo assembly of Nylanderia fulva.</title>
        <authorList>
            <person name="Vargo E.L."/>
            <person name="Tarone A.M."/>
            <person name="Konganti K.R."/>
        </authorList>
    </citation>
    <scope>NUCLEOTIDE SEQUENCE [LARGE SCALE GENOMIC DNA]</scope>
    <source>
        <strain evidence="11">TAMU-Nful-2015</strain>
        <tissue evidence="11">Whole body</tissue>
    </source>
</reference>
<evidence type="ECO:0000256" key="9">
    <source>
        <dbReference type="ARBA" id="ARBA00023224"/>
    </source>
</evidence>
<name>A0A6G1LPY3_9HYME</name>
<evidence type="ECO:0000256" key="10">
    <source>
        <dbReference type="RuleBase" id="RU351113"/>
    </source>
</evidence>
<dbReference type="GO" id="GO:0004984">
    <property type="term" value="F:olfactory receptor activity"/>
    <property type="evidence" value="ECO:0007669"/>
    <property type="project" value="InterPro"/>
</dbReference>
<dbReference type="Pfam" id="PF02949">
    <property type="entry name" value="7tm_6"/>
    <property type="match status" value="1"/>
</dbReference>
<evidence type="ECO:0000256" key="5">
    <source>
        <dbReference type="ARBA" id="ARBA00022725"/>
    </source>
</evidence>
<keyword evidence="7 10" id="KW-0472">Membrane</keyword>
<comment type="similarity">
    <text evidence="10">Belongs to the insect chemoreceptor superfamily. Heteromeric odorant receptor channel (TC 1.A.69) family.</text>
</comment>
<dbReference type="GO" id="GO:0005549">
    <property type="term" value="F:odorant binding"/>
    <property type="evidence" value="ECO:0007669"/>
    <property type="project" value="InterPro"/>
</dbReference>
<gene>
    <name evidence="11" type="primary">Or-072</name>
    <name evidence="11" type="synonym">Nful_v1.0-Or-072</name>
    <name evidence="11" type="ORF">NFUL_NFUL000330</name>
</gene>
<feature type="transmembrane region" description="Helical" evidence="10">
    <location>
        <begin position="101"/>
        <end position="117"/>
    </location>
</feature>
<keyword evidence="5 10" id="KW-0552">Olfaction</keyword>
<evidence type="ECO:0000256" key="6">
    <source>
        <dbReference type="ARBA" id="ARBA00022989"/>
    </source>
</evidence>
<evidence type="ECO:0000256" key="2">
    <source>
        <dbReference type="ARBA" id="ARBA00022475"/>
    </source>
</evidence>
<accession>A0A6G1LPY3</accession>
<feature type="transmembrane region" description="Helical" evidence="10">
    <location>
        <begin position="66"/>
        <end position="89"/>
    </location>
</feature>
<keyword evidence="6 10" id="KW-1133">Transmembrane helix</keyword>
<evidence type="ECO:0000256" key="4">
    <source>
        <dbReference type="ARBA" id="ARBA00022692"/>
    </source>
</evidence>
<keyword evidence="8 10" id="KW-0675">Receptor</keyword>
<evidence type="ECO:0000256" key="8">
    <source>
        <dbReference type="ARBA" id="ARBA00023170"/>
    </source>
</evidence>
<protein>
    <recommendedName>
        <fullName evidence="10">Odorant receptor</fullName>
    </recommendedName>
</protein>
<comment type="caution">
    <text evidence="10">Lacks conserved residue(s) required for the propagation of feature annotation.</text>
</comment>
<dbReference type="GO" id="GO:0005886">
    <property type="term" value="C:plasma membrane"/>
    <property type="evidence" value="ECO:0007669"/>
    <property type="project" value="UniProtKB-SubCell"/>
</dbReference>
<dbReference type="EMBL" id="SGBU01000041">
    <property type="protein sequence ID" value="KAF3054335.1"/>
    <property type="molecule type" value="Genomic_DNA"/>
</dbReference>
<dbReference type="InterPro" id="IPR004117">
    <property type="entry name" value="7tm6_olfct_rcpt"/>
</dbReference>
<comment type="caution">
    <text evidence="11">The sequence shown here is derived from an EMBL/GenBank/DDBJ whole genome shotgun (WGS) entry which is preliminary data.</text>
</comment>
<evidence type="ECO:0000256" key="1">
    <source>
        <dbReference type="ARBA" id="ARBA00004651"/>
    </source>
</evidence>
<comment type="subcellular location">
    <subcellularLocation>
        <location evidence="1 10">Cell membrane</location>
        <topology evidence="1 10">Multi-pass membrane protein</topology>
    </subcellularLocation>
</comment>
<evidence type="ECO:0000256" key="3">
    <source>
        <dbReference type="ARBA" id="ARBA00022606"/>
    </source>
</evidence>